<accession>A0A7J7J8K9</accession>
<evidence type="ECO:0000256" key="8">
    <source>
        <dbReference type="SAM" id="MobiDB-lite"/>
    </source>
</evidence>
<organism evidence="10 11">
    <name type="scientific">Bugula neritina</name>
    <name type="common">Brown bryozoan</name>
    <name type="synonym">Sertularia neritina</name>
    <dbReference type="NCBI Taxonomy" id="10212"/>
    <lineage>
        <taxon>Eukaryota</taxon>
        <taxon>Metazoa</taxon>
        <taxon>Spiralia</taxon>
        <taxon>Lophotrochozoa</taxon>
        <taxon>Bryozoa</taxon>
        <taxon>Gymnolaemata</taxon>
        <taxon>Cheilostomatida</taxon>
        <taxon>Flustrina</taxon>
        <taxon>Buguloidea</taxon>
        <taxon>Bugulidae</taxon>
        <taxon>Bugula</taxon>
    </lineage>
</organism>
<reference evidence="10" key="1">
    <citation type="submission" date="2020-06" db="EMBL/GenBank/DDBJ databases">
        <title>Draft genome of Bugula neritina, a colonial animal packing powerful symbionts and potential medicines.</title>
        <authorList>
            <person name="Rayko M."/>
        </authorList>
    </citation>
    <scope>NUCLEOTIDE SEQUENCE [LARGE SCALE GENOMIC DNA]</scope>
    <source>
        <strain evidence="10">Kwan_BN1</strain>
    </source>
</reference>
<evidence type="ECO:0000256" key="5">
    <source>
        <dbReference type="ARBA" id="ARBA00022833"/>
    </source>
</evidence>
<evidence type="ECO:0000256" key="6">
    <source>
        <dbReference type="ARBA" id="ARBA00023242"/>
    </source>
</evidence>
<dbReference type="SUPFAM" id="SSF57667">
    <property type="entry name" value="beta-beta-alpha zinc fingers"/>
    <property type="match status" value="1"/>
</dbReference>
<sequence length="597" mass="63689">MSTENSSMPGYVTETPVSQQDITPSPLAMLAQTCSRIGGVPKQSVIVPEVAKIDASTSMTQGSLAITSSTNALSAEMTVNTNSVNSNSVNQNNTITINQEGNTMSIIPNVTLLPQMQTINIGGHEALFIPAQTATESTNNPTVLQLAGQALTRSGPSTDVNSTGTVLQLAGQSTKPLQLSAQNTIPIPSLPTGNPIIIQSNGQTVQQVPSFIQMPVSTANGQTIYQTIQIGTVPIPINTGALLQPSSASTQQAEGIIAAALADSQVQLKPSKQTRSAAQKNLKSSGSGEISAVGSQLVQTSAGYMLVPASSTDESGDAGVKPISNAILVDANNFDNKTDFTSLEAVQPLGPTTIPVVSGFSQPQSISLPGSSTGSSVIQVQTATSSSSSTPSLHLQQDPNDPSKWVIVENSSDTTSVSVAPASQPPKRQRRHACTCPNCKDGNNDRNYANGEVKRKQHICHIENCGKVYWKTSHLRAHLRGHTGDRPFVCHWPHCDKKFTRSDELQRHRRTHTGEKKFKCPHCEKRFMRSDHLTKHKKTHESLRSRRSTEPMIRQSANIEITNDSGQKIEMIRVLIQQPPSAKDSPVIAKVGAGDGV</sequence>
<proteinExistence type="predicted"/>
<dbReference type="PROSITE" id="PS00028">
    <property type="entry name" value="ZINC_FINGER_C2H2_1"/>
    <property type="match status" value="3"/>
</dbReference>
<dbReference type="InterPro" id="IPR036236">
    <property type="entry name" value="Znf_C2H2_sf"/>
</dbReference>
<dbReference type="GO" id="GO:0005634">
    <property type="term" value="C:nucleus"/>
    <property type="evidence" value="ECO:0007669"/>
    <property type="project" value="UniProtKB-SubCell"/>
</dbReference>
<dbReference type="OrthoDB" id="6365676at2759"/>
<name>A0A7J7J8K9_BUGNE</name>
<comment type="subcellular location">
    <subcellularLocation>
        <location evidence="1">Nucleus</location>
    </subcellularLocation>
</comment>
<keyword evidence="11" id="KW-1185">Reference proteome</keyword>
<keyword evidence="5" id="KW-0862">Zinc</keyword>
<gene>
    <name evidence="10" type="ORF">EB796_019639</name>
</gene>
<feature type="region of interest" description="Disordered" evidence="8">
    <location>
        <begin position="365"/>
        <end position="433"/>
    </location>
</feature>
<evidence type="ECO:0000313" key="11">
    <source>
        <dbReference type="Proteomes" id="UP000593567"/>
    </source>
</evidence>
<feature type="compositionally biased region" description="Polar residues" evidence="8">
    <location>
        <begin position="409"/>
        <end position="418"/>
    </location>
</feature>
<feature type="domain" description="C2H2-type" evidence="9">
    <location>
        <begin position="518"/>
        <end position="545"/>
    </location>
</feature>
<keyword evidence="2" id="KW-0479">Metal-binding</keyword>
<evidence type="ECO:0000256" key="3">
    <source>
        <dbReference type="ARBA" id="ARBA00022737"/>
    </source>
</evidence>
<dbReference type="PANTHER" id="PTHR23235:SF120">
    <property type="entry name" value="KRUPPEL-LIKE FACTOR 15"/>
    <property type="match status" value="1"/>
</dbReference>
<dbReference type="Gene3D" id="3.30.160.60">
    <property type="entry name" value="Classic Zinc Finger"/>
    <property type="match status" value="3"/>
</dbReference>
<dbReference type="InterPro" id="IPR013087">
    <property type="entry name" value="Znf_C2H2_type"/>
</dbReference>
<evidence type="ECO:0000313" key="10">
    <source>
        <dbReference type="EMBL" id="KAF6022064.1"/>
    </source>
</evidence>
<dbReference type="FunFam" id="3.30.160.60:FF:001182">
    <property type="entry name" value="Zinc finger, C2H2 type"/>
    <property type="match status" value="1"/>
</dbReference>
<dbReference type="GO" id="GO:0000978">
    <property type="term" value="F:RNA polymerase II cis-regulatory region sequence-specific DNA binding"/>
    <property type="evidence" value="ECO:0007669"/>
    <property type="project" value="TreeGrafter"/>
</dbReference>
<evidence type="ECO:0000259" key="9">
    <source>
        <dbReference type="PROSITE" id="PS50157"/>
    </source>
</evidence>
<dbReference type="AlphaFoldDB" id="A0A7J7J8K9"/>
<evidence type="ECO:0000256" key="2">
    <source>
        <dbReference type="ARBA" id="ARBA00022723"/>
    </source>
</evidence>
<keyword evidence="6" id="KW-0539">Nucleus</keyword>
<dbReference type="PANTHER" id="PTHR23235">
    <property type="entry name" value="KRUEPPEL-LIKE TRANSCRIPTION FACTOR"/>
    <property type="match status" value="1"/>
</dbReference>
<dbReference type="EMBL" id="VXIV02002909">
    <property type="protein sequence ID" value="KAF6022064.1"/>
    <property type="molecule type" value="Genomic_DNA"/>
</dbReference>
<dbReference type="GO" id="GO:0000981">
    <property type="term" value="F:DNA-binding transcription factor activity, RNA polymerase II-specific"/>
    <property type="evidence" value="ECO:0007669"/>
    <property type="project" value="TreeGrafter"/>
</dbReference>
<feature type="domain" description="C2H2-type" evidence="9">
    <location>
        <begin position="458"/>
        <end position="487"/>
    </location>
</feature>
<keyword evidence="4 7" id="KW-0863">Zinc-finger</keyword>
<feature type="domain" description="C2H2-type" evidence="9">
    <location>
        <begin position="488"/>
        <end position="517"/>
    </location>
</feature>
<comment type="caution">
    <text evidence="10">The sequence shown here is derived from an EMBL/GenBank/DDBJ whole genome shotgun (WGS) entry which is preliminary data.</text>
</comment>
<dbReference type="SMART" id="SM00355">
    <property type="entry name" value="ZnF_C2H2"/>
    <property type="match status" value="3"/>
</dbReference>
<keyword evidence="3" id="KW-0677">Repeat</keyword>
<evidence type="ECO:0000256" key="4">
    <source>
        <dbReference type="ARBA" id="ARBA00022771"/>
    </source>
</evidence>
<protein>
    <recommendedName>
        <fullName evidence="9">C2H2-type domain-containing protein</fullName>
    </recommendedName>
</protein>
<dbReference type="PROSITE" id="PS50157">
    <property type="entry name" value="ZINC_FINGER_C2H2_2"/>
    <property type="match status" value="3"/>
</dbReference>
<evidence type="ECO:0000256" key="7">
    <source>
        <dbReference type="PROSITE-ProRule" id="PRU00042"/>
    </source>
</evidence>
<dbReference type="GO" id="GO:0008270">
    <property type="term" value="F:zinc ion binding"/>
    <property type="evidence" value="ECO:0007669"/>
    <property type="project" value="UniProtKB-KW"/>
</dbReference>
<dbReference type="Proteomes" id="UP000593567">
    <property type="component" value="Unassembled WGS sequence"/>
</dbReference>
<dbReference type="FunFam" id="3.30.160.60:FF:000018">
    <property type="entry name" value="Krueppel-like factor 15"/>
    <property type="match status" value="1"/>
</dbReference>
<evidence type="ECO:0000256" key="1">
    <source>
        <dbReference type="ARBA" id="ARBA00004123"/>
    </source>
</evidence>
<feature type="compositionally biased region" description="Low complexity" evidence="8">
    <location>
        <begin position="365"/>
        <end position="392"/>
    </location>
</feature>
<dbReference type="Pfam" id="PF00096">
    <property type="entry name" value="zf-C2H2"/>
    <property type="match status" value="2"/>
</dbReference>